<feature type="region of interest" description="Disordered" evidence="4">
    <location>
        <begin position="750"/>
        <end position="918"/>
    </location>
</feature>
<dbReference type="EMBL" id="CASHTH010001902">
    <property type="protein sequence ID" value="CAI8021497.1"/>
    <property type="molecule type" value="Genomic_DNA"/>
</dbReference>
<feature type="compositionally biased region" description="Basic and acidic residues" evidence="4">
    <location>
        <begin position="572"/>
        <end position="600"/>
    </location>
</feature>
<dbReference type="CDD" id="cd11288">
    <property type="entry name" value="gelsolin_S5_like"/>
    <property type="match status" value="1"/>
</dbReference>
<feature type="region of interest" description="Disordered" evidence="4">
    <location>
        <begin position="1062"/>
        <end position="1199"/>
    </location>
</feature>
<evidence type="ECO:0000313" key="6">
    <source>
        <dbReference type="Proteomes" id="UP001174909"/>
    </source>
</evidence>
<dbReference type="PRINTS" id="PR00597">
    <property type="entry name" value="GELSOLIN"/>
</dbReference>
<dbReference type="PROSITE" id="PS50088">
    <property type="entry name" value="ANK_REPEAT"/>
    <property type="match status" value="5"/>
</dbReference>
<reference evidence="5" key="1">
    <citation type="submission" date="2023-03" db="EMBL/GenBank/DDBJ databases">
        <authorList>
            <person name="Steffen K."/>
            <person name="Cardenas P."/>
        </authorList>
    </citation>
    <scope>NUCLEOTIDE SEQUENCE</scope>
</reference>
<dbReference type="GO" id="GO:0016491">
    <property type="term" value="F:oxidoreductase activity"/>
    <property type="evidence" value="ECO:0007669"/>
    <property type="project" value="InterPro"/>
</dbReference>
<gene>
    <name evidence="5" type="ORF">GBAR_LOCUS12744</name>
</gene>
<dbReference type="InterPro" id="IPR029006">
    <property type="entry name" value="ADF-H/Gelsolin-like_dom_sf"/>
</dbReference>
<feature type="compositionally biased region" description="Pro residues" evidence="4">
    <location>
        <begin position="671"/>
        <end position="696"/>
    </location>
</feature>
<dbReference type="Gene3D" id="3.10.20.90">
    <property type="entry name" value="Phosphatidylinositol 3-kinase Catalytic Subunit, Chain A, domain 1"/>
    <property type="match status" value="1"/>
</dbReference>
<dbReference type="InterPro" id="IPR029071">
    <property type="entry name" value="Ubiquitin-like_domsf"/>
</dbReference>
<feature type="repeat" description="ANK" evidence="3">
    <location>
        <begin position="118"/>
        <end position="140"/>
    </location>
</feature>
<feature type="compositionally biased region" description="Basic and acidic residues" evidence="4">
    <location>
        <begin position="1105"/>
        <end position="1120"/>
    </location>
</feature>
<evidence type="ECO:0000256" key="2">
    <source>
        <dbReference type="ARBA" id="ARBA00023043"/>
    </source>
</evidence>
<feature type="compositionally biased region" description="Basic and acidic residues" evidence="4">
    <location>
        <begin position="866"/>
        <end position="893"/>
    </location>
</feature>
<protein>
    <submittedName>
        <fullName evidence="5">Espin</fullName>
    </submittedName>
</protein>
<feature type="compositionally biased region" description="Low complexity" evidence="4">
    <location>
        <begin position="1068"/>
        <end position="1083"/>
    </location>
</feature>
<dbReference type="GO" id="GO:0008270">
    <property type="term" value="F:zinc ion binding"/>
    <property type="evidence" value="ECO:0007669"/>
    <property type="project" value="InterPro"/>
</dbReference>
<accession>A0AA35S3L4</accession>
<feature type="compositionally biased region" description="Basic and acidic residues" evidence="4">
    <location>
        <begin position="1960"/>
        <end position="1976"/>
    </location>
</feature>
<feature type="region of interest" description="Disordered" evidence="4">
    <location>
        <begin position="940"/>
        <end position="1037"/>
    </location>
</feature>
<dbReference type="PANTHER" id="PTHR24173:SF74">
    <property type="entry name" value="ANKYRIN REPEAT DOMAIN-CONTAINING PROTEIN 16"/>
    <property type="match status" value="1"/>
</dbReference>
<dbReference type="PROSITE" id="PS50297">
    <property type="entry name" value="ANK_REP_REGION"/>
    <property type="match status" value="5"/>
</dbReference>
<dbReference type="FunFam" id="3.40.20.10:FF:000001">
    <property type="entry name" value="Gelsolin"/>
    <property type="match status" value="1"/>
</dbReference>
<dbReference type="Gene3D" id="3.40.20.10">
    <property type="entry name" value="Severin"/>
    <property type="match status" value="5"/>
</dbReference>
<proteinExistence type="predicted"/>
<dbReference type="InterPro" id="IPR007122">
    <property type="entry name" value="Villin/Gelsolin"/>
</dbReference>
<feature type="compositionally biased region" description="Low complexity" evidence="4">
    <location>
        <begin position="1986"/>
        <end position="1997"/>
    </location>
</feature>
<evidence type="ECO:0000313" key="5">
    <source>
        <dbReference type="EMBL" id="CAI8021497.1"/>
    </source>
</evidence>
<comment type="caution">
    <text evidence="5">The sequence shown here is derived from an EMBL/GenBank/DDBJ whole genome shotgun (WGS) entry which is preliminary data.</text>
</comment>
<dbReference type="Pfam" id="PF12796">
    <property type="entry name" value="Ank_2"/>
    <property type="match status" value="2"/>
</dbReference>
<dbReference type="Proteomes" id="UP001174909">
    <property type="component" value="Unassembled WGS sequence"/>
</dbReference>
<dbReference type="Gene3D" id="2.30.29.30">
    <property type="entry name" value="Pleckstrin-homology domain (PH domain)/Phosphotyrosine-binding domain (PTB)"/>
    <property type="match status" value="1"/>
</dbReference>
<feature type="region of interest" description="Disordered" evidence="4">
    <location>
        <begin position="1905"/>
        <end position="2005"/>
    </location>
</feature>
<dbReference type="SUPFAM" id="SSF48403">
    <property type="entry name" value="Ankyrin repeat"/>
    <property type="match status" value="1"/>
</dbReference>
<dbReference type="PROSITE" id="PS00059">
    <property type="entry name" value="ADH_ZINC"/>
    <property type="match status" value="1"/>
</dbReference>
<evidence type="ECO:0000256" key="1">
    <source>
        <dbReference type="ARBA" id="ARBA00022737"/>
    </source>
</evidence>
<name>A0AA35S3L4_GEOBA</name>
<dbReference type="InterPro" id="IPR036770">
    <property type="entry name" value="Ankyrin_rpt-contain_sf"/>
</dbReference>
<feature type="compositionally biased region" description="Acidic residues" evidence="4">
    <location>
        <begin position="946"/>
        <end position="956"/>
    </location>
</feature>
<evidence type="ECO:0000256" key="3">
    <source>
        <dbReference type="PROSITE-ProRule" id="PRU00023"/>
    </source>
</evidence>
<feature type="compositionally biased region" description="Basic and acidic residues" evidence="4">
    <location>
        <begin position="506"/>
        <end position="516"/>
    </location>
</feature>
<dbReference type="InterPro" id="IPR002110">
    <property type="entry name" value="Ankyrin_rpt"/>
</dbReference>
<evidence type="ECO:0000256" key="4">
    <source>
        <dbReference type="SAM" id="MobiDB-lite"/>
    </source>
</evidence>
<feature type="repeat" description="ANK" evidence="3">
    <location>
        <begin position="50"/>
        <end position="83"/>
    </location>
</feature>
<feature type="compositionally biased region" description="Low complexity" evidence="4">
    <location>
        <begin position="1670"/>
        <end position="1683"/>
    </location>
</feature>
<feature type="repeat" description="ANK" evidence="3">
    <location>
        <begin position="253"/>
        <end position="285"/>
    </location>
</feature>
<dbReference type="GO" id="GO:0051015">
    <property type="term" value="F:actin filament binding"/>
    <property type="evidence" value="ECO:0007669"/>
    <property type="project" value="InterPro"/>
</dbReference>
<feature type="compositionally biased region" description="Basic and acidic residues" evidence="4">
    <location>
        <begin position="791"/>
        <end position="820"/>
    </location>
</feature>
<feature type="repeat" description="ANK" evidence="3">
    <location>
        <begin position="286"/>
        <end position="318"/>
    </location>
</feature>
<keyword evidence="1" id="KW-0677">Repeat</keyword>
<dbReference type="InterPro" id="IPR002328">
    <property type="entry name" value="ADH_Zn_CS"/>
</dbReference>
<sequence>MPVGKRKRLDICRECKHANRPAIMAARLGHAGCLATAYRELGVFNERDDFGATPIHFAARNGHLECLKWLVTRSGVSPNAVARNGATAAHDAAAMGHLACLHYLLENTACSSKDATVEGATALHMACRFGRLKVVKWLMDYTGASPGEKGANDVTPVHLCAAKNHLECLQWLTRHHLYMANEKTVHGATAVYFAAQEGCVECLHWLMNHASGDPHMMAEDGMSPIHAAAQAGHIPCLTFLKSIGVSVRQPAEDGATPAHFAAASGQVETLEWILDNGGSALDKDNLGGTPVHDAAEQGQVNTLTALIQRGVPTHQEDYEGLKPLDLAKDNQHNECVQLLFKTISPSLLTSMTPRHSMTRASAADNQQQRRAAELEKQREFESALMTGVSEQRREAMWSNAQQQAVAGPQPGLKMLLDGDVGASPSTFSLDRDPLCRPAPAPPSSTRSRHSTNRRAPSSAKTIDDMDMTSYKPRPVLSPSLFEGPPALSRDNSDVPSADHQSNTKKAKTEVEVDKPQEVSGMEPKPVRTEQRLSVAKETTHKASPIPKRAKFLRKFSKKGGKKKQQLPPVPAKKKEVESVVEEKMEREVEEKMEEGGREDVTAAGRELSLDTQQHVKEMKLAAMEAGTYTGGWEGRLSGSESGPYDMISEDLVQGALKDSLAAARGEIQLPPIKPSTPSPPPSPTLPTIPVLQPPQLPVEKHGPVKEKAVITKEKARKSLKTPDETVTVNFIPQSNIKKSFPVTHVRLLKEEDLSSPGESEDEATTRVDSSGFEKLDLQTFEEFGDNTSENYNEKKGEGEEKEVVGEEEREKREEEGKEAGKDEEEEEREAGEGEEGQGEQGNNSTEIEIEKKGTEEANDGEDETEKEGGTEGEETKGREELSHFKEVDTKTSEDMISTKNPVQRAASLDTMKPLELPPLKKWGDIQNLKQADELVEGDAELKIVLEEEEEEEEERGSEEGGRKLSVVPEENEDEDETYTKLSEHLTLTVESGASPNSSKQPDSREGDGSETEVLNRVTRMERERGSASGKGGVMVGEGVRRKGLDRVKIGSVSEKLKMFGGGRKVTRTVSDSSTKITTSSDTVRAATNGGGDETVEDGIAPLPIIEKRALRSNSEEKLRMDGLPSLSPPQQRANKTRSISSPPASPPLGRLQEGDETETTDGVARVSPTPSPAQLRRKSSTGVFSPLMISTDASSNRSKSENLEKIVETEPHLSQLVTPTSKTLEASIRDEKRWSVRDDRARRQLFALSAEGKVGSRESAYMGWASPPQLTQMKQRWEKEAGESVKKRVASLLRTPRLTGPQVPLEFRGLQPHEPGRLTVWRQKTGSLRKIMSPETINFEETDIFIFLKEPLHGPILHQVYLWLGRQASELSVSSVHQHCQQLMHCLPGGCPLHKEVQGHESGGFMSAIGAGVASKLAGSTPYVNASLETATLYNLNETFMTFQPMLTRPPSHSDLTTSPTPSVLDTHNRVWVWLPAGYWGNQTTRCSNYQKSVLDIGQVFLVQKGYPKWAPITVLTQHCETLQFVSLFTAWPNLNFDLAPPTFQPILKNLNLLELITPTVLTNPSDMKIYRVEGNERRPLPPVPSSHLSAGGVYMFQWTTCHASPLYTWVETSLCVWVGSRVADYWTAVESCTKHVEKEMPLMLVPSGQEPLQLLSFFKGTMVVHSSPYSSPHPSPLLSSPHRGTSSPGHQTTRLYQVSGSSLEHIKAMEVPPSSSSLCSTHCYILSSPPLLFSWSGHLSSEETRTGALYMAQILSSSQKPLLVAEGQEEEDFWKSLGGKKSYQHFDHQKFPNWSVPELYCCISSQSSLTFTQLPPAKKKDLKSNGCYILWLRNQLFVWIGGHWKNGSFTAVLKAYLSQCHSGRTARDFVVTVAHEGREGEGFWQWFELQRCLEPKAIDSSQDIPVVRASKEDETSKEAIPIVTTPTKDEAAPTGSGDLSESGEKVKGEGEGEGEEENGGERGEKGEDSSDEPVKDPSPPPTIFTEEATPTTEQETSVVETPTDLTTAVLAEAAVEKTDDGDNAEGGGAAEPGHVTPPTNQIAEDESMENLSLSSLLTQPEDLEEMVASKQKKRTKKASIKATKTVTVNVEVEGGRVITVTVREGAPVISVMFQVAKTAGLTLTPTSSLFEIVPQLRLQRLLEEHEVMKTVSSQWPTGKHRPRLLLTSFHSKNMLWETNPPIPQSSITAYLGSETFPELTNELFYSPRATRLQWKTTLFKLTTGGIYITSVSGVSQLYASLEHHLYTPTPTATISTPTRFCFALRPVSSWKLKDVKLFCCTDLQTMATWVHGMRLLQHGKQLRVNLQAMRLRLQKRATSNT</sequence>
<feature type="repeat" description="ANK" evidence="3">
    <location>
        <begin position="220"/>
        <end position="252"/>
    </location>
</feature>
<dbReference type="SUPFAM" id="SSF54236">
    <property type="entry name" value="Ubiquitin-like"/>
    <property type="match status" value="1"/>
</dbReference>
<dbReference type="SMART" id="SM00262">
    <property type="entry name" value="GEL"/>
    <property type="match status" value="4"/>
</dbReference>
<feature type="compositionally biased region" description="Acidic residues" evidence="4">
    <location>
        <begin position="821"/>
        <end position="837"/>
    </location>
</feature>
<feature type="region of interest" description="Disordered" evidence="4">
    <location>
        <begin position="1670"/>
        <end position="1692"/>
    </location>
</feature>
<feature type="compositionally biased region" description="Polar residues" evidence="4">
    <location>
        <begin position="1128"/>
        <end position="1142"/>
    </location>
</feature>
<feature type="region of interest" description="Disordered" evidence="4">
    <location>
        <begin position="410"/>
        <end position="609"/>
    </location>
</feature>
<organism evidence="5 6">
    <name type="scientific">Geodia barretti</name>
    <name type="common">Barrett's horny sponge</name>
    <dbReference type="NCBI Taxonomy" id="519541"/>
    <lineage>
        <taxon>Eukaryota</taxon>
        <taxon>Metazoa</taxon>
        <taxon>Porifera</taxon>
        <taxon>Demospongiae</taxon>
        <taxon>Heteroscleromorpha</taxon>
        <taxon>Tetractinellida</taxon>
        <taxon>Astrophorina</taxon>
        <taxon>Geodiidae</taxon>
        <taxon>Geodia</taxon>
    </lineage>
</organism>
<feature type="region of interest" description="Disordered" evidence="4">
    <location>
        <begin position="2018"/>
        <end position="2042"/>
    </location>
</feature>
<dbReference type="Gene3D" id="1.25.40.20">
    <property type="entry name" value="Ankyrin repeat-containing domain"/>
    <property type="match status" value="1"/>
</dbReference>
<feature type="compositionally biased region" description="Basic residues" evidence="4">
    <location>
        <begin position="547"/>
        <end position="564"/>
    </location>
</feature>
<dbReference type="SUPFAM" id="SSF55753">
    <property type="entry name" value="Actin depolymerizing proteins"/>
    <property type="match status" value="4"/>
</dbReference>
<keyword evidence="2 3" id="KW-0040">ANK repeat</keyword>
<dbReference type="SMART" id="SM00248">
    <property type="entry name" value="ANK"/>
    <property type="match status" value="9"/>
</dbReference>
<feature type="region of interest" description="Disordered" evidence="4">
    <location>
        <begin position="662"/>
        <end position="705"/>
    </location>
</feature>
<dbReference type="InterPro" id="IPR011993">
    <property type="entry name" value="PH-like_dom_sf"/>
</dbReference>
<dbReference type="PANTHER" id="PTHR24173">
    <property type="entry name" value="ANKYRIN REPEAT CONTAINING"/>
    <property type="match status" value="1"/>
</dbReference>
<feature type="compositionally biased region" description="Acidic residues" evidence="4">
    <location>
        <begin position="856"/>
        <end position="865"/>
    </location>
</feature>
<keyword evidence="6" id="KW-1185">Reference proteome</keyword>
<feature type="compositionally biased region" description="Polar residues" evidence="4">
    <location>
        <begin position="988"/>
        <end position="1000"/>
    </location>
</feature>